<evidence type="ECO:0000313" key="3">
    <source>
        <dbReference type="Proteomes" id="UP000190675"/>
    </source>
</evidence>
<protein>
    <recommendedName>
        <fullName evidence="4">DarT domain-containing protein</fullName>
    </recommendedName>
</protein>
<evidence type="ECO:0000256" key="1">
    <source>
        <dbReference type="SAM" id="MobiDB-lite"/>
    </source>
</evidence>
<dbReference type="EMBL" id="LT670818">
    <property type="protein sequence ID" value="SHH13198.1"/>
    <property type="molecule type" value="Genomic_DNA"/>
</dbReference>
<organism evidence="2 3">
    <name type="scientific">Bradyrhizobium erythrophlei</name>
    <dbReference type="NCBI Taxonomy" id="1437360"/>
    <lineage>
        <taxon>Bacteria</taxon>
        <taxon>Pseudomonadati</taxon>
        <taxon>Pseudomonadota</taxon>
        <taxon>Alphaproteobacteria</taxon>
        <taxon>Hyphomicrobiales</taxon>
        <taxon>Nitrobacteraceae</taxon>
        <taxon>Bradyrhizobium</taxon>
    </lineage>
</organism>
<feature type="region of interest" description="Disordered" evidence="1">
    <location>
        <begin position="1"/>
        <end position="21"/>
    </location>
</feature>
<dbReference type="Proteomes" id="UP000190675">
    <property type="component" value="Chromosome I"/>
</dbReference>
<reference evidence="2 3" key="1">
    <citation type="submission" date="2016-11" db="EMBL/GenBank/DDBJ databases">
        <authorList>
            <person name="Jaros S."/>
            <person name="Januszkiewicz K."/>
            <person name="Wedrychowicz H."/>
        </authorList>
    </citation>
    <scope>NUCLEOTIDE SEQUENCE [LARGE SCALE GENOMIC DNA]</scope>
    <source>
        <strain evidence="2 3">GAS242</strain>
    </source>
</reference>
<accession>A0A1M5QH06</accession>
<dbReference type="RefSeq" id="WP_079568969.1">
    <property type="nucleotide sequence ID" value="NZ_LT670818.1"/>
</dbReference>
<evidence type="ECO:0008006" key="4">
    <source>
        <dbReference type="Google" id="ProtNLM"/>
    </source>
</evidence>
<evidence type="ECO:0000313" key="2">
    <source>
        <dbReference type="EMBL" id="SHH13198.1"/>
    </source>
</evidence>
<dbReference type="AlphaFoldDB" id="A0A1M5QH06"/>
<name>A0A1M5QH06_9BRAD</name>
<gene>
    <name evidence="2" type="ORF">SAMN05444169_5925</name>
</gene>
<sequence length="195" mass="21979">MSQSQGEEGRSTRTDQHSTPDKLTTNFACISALSEGASRANLYHFTILENVAAIKREGFRATHTGDSLSMIGLGPPAVFLCDTPTSAITDAELEVLLQRHPDTPPIRSQRWLRPFSEEPLARFTVRLASSDRKLKQYGPWLRANHHRIDDLPDPDDIMIQRAMRTWRFYRGDIPPSKIIDCIIEPAPVMRVAASR</sequence>
<feature type="compositionally biased region" description="Basic and acidic residues" evidence="1">
    <location>
        <begin position="7"/>
        <end position="20"/>
    </location>
</feature>
<proteinExistence type="predicted"/>